<dbReference type="Pfam" id="PF02585">
    <property type="entry name" value="PIG-L"/>
    <property type="match status" value="1"/>
</dbReference>
<dbReference type="Proteomes" id="UP001054846">
    <property type="component" value="Chromosome"/>
</dbReference>
<evidence type="ECO:0000313" key="2">
    <source>
        <dbReference type="Proteomes" id="UP001054846"/>
    </source>
</evidence>
<dbReference type="EMBL" id="CP063845">
    <property type="protein sequence ID" value="UFP96583.1"/>
    <property type="molecule type" value="Genomic_DNA"/>
</dbReference>
<dbReference type="Gene3D" id="3.40.50.10320">
    <property type="entry name" value="LmbE-like"/>
    <property type="match status" value="1"/>
</dbReference>
<name>A0ABY3PS89_9CYAN</name>
<dbReference type="RefSeq" id="WP_230843823.1">
    <property type="nucleotide sequence ID" value="NZ_CP063845.1"/>
</dbReference>
<dbReference type="PANTHER" id="PTHR12993:SF30">
    <property type="entry name" value="N-ACETYL-ALPHA-D-GLUCOSAMINYL L-MALATE DEACETYLASE 1"/>
    <property type="match status" value="1"/>
</dbReference>
<dbReference type="InterPro" id="IPR024078">
    <property type="entry name" value="LmbE-like_dom_sf"/>
</dbReference>
<gene>
    <name evidence="1" type="ORF">ISF26_10380</name>
</gene>
<dbReference type="PANTHER" id="PTHR12993">
    <property type="entry name" value="N-ACETYLGLUCOSAMINYL-PHOSPHATIDYLINOSITOL DE-N-ACETYLASE-RELATED"/>
    <property type="match status" value="1"/>
</dbReference>
<evidence type="ECO:0000313" key="1">
    <source>
        <dbReference type="EMBL" id="UFP96583.1"/>
    </source>
</evidence>
<dbReference type="SUPFAM" id="SSF102588">
    <property type="entry name" value="LmbE-like"/>
    <property type="match status" value="1"/>
</dbReference>
<sequence>MLHLVCHPEGRPLQRVLCLGAHADDIEIGCGATLLGLARAYPQTRFYWAVFTARGERASEAQASAKAFMGDALEAIALWDFQDGFLPYAGAEVKACFEQIKRAFVPDLVFTHYGEDRHQDHRLVSELTWNTFRDQLIFEYEIPKFDGDLGRPNGYVACDEAILERKVRLLTAAFATQAGKGWFSEETFYALARLRGIEANSRYAEAFYCRKLALF</sequence>
<keyword evidence="2" id="KW-1185">Reference proteome</keyword>
<accession>A0ABY3PS89</accession>
<dbReference type="InterPro" id="IPR003737">
    <property type="entry name" value="GlcNAc_PI_deacetylase-related"/>
</dbReference>
<protein>
    <submittedName>
        <fullName evidence="1">PIG-L family deacetylase</fullName>
    </submittedName>
</protein>
<organism evidence="1 2">
    <name type="scientific">Gloeobacter morelensis MG652769</name>
    <dbReference type="NCBI Taxonomy" id="2781736"/>
    <lineage>
        <taxon>Bacteria</taxon>
        <taxon>Bacillati</taxon>
        <taxon>Cyanobacteriota</taxon>
        <taxon>Cyanophyceae</taxon>
        <taxon>Gloeobacterales</taxon>
        <taxon>Gloeobacteraceae</taxon>
        <taxon>Gloeobacter</taxon>
        <taxon>Gloeobacter morelensis</taxon>
    </lineage>
</organism>
<proteinExistence type="predicted"/>
<reference evidence="1 2" key="1">
    <citation type="journal article" date="2021" name="Genome Biol. Evol.">
        <title>Complete Genome Sequencing of a Novel Gloeobacter Species from a Waterfall Cave in Mexico.</title>
        <authorList>
            <person name="Saw J.H."/>
            <person name="Cardona T."/>
            <person name="Montejano G."/>
        </authorList>
    </citation>
    <scope>NUCLEOTIDE SEQUENCE [LARGE SCALE GENOMIC DNA]</scope>
    <source>
        <strain evidence="1">MG652769</strain>
    </source>
</reference>